<dbReference type="SUPFAM" id="SSF51735">
    <property type="entry name" value="NAD(P)-binding Rossmann-fold domains"/>
    <property type="match status" value="1"/>
</dbReference>
<protein>
    <submittedName>
        <fullName evidence="4">Glyoxylate/hydroxypyruvate reductase A</fullName>
    </submittedName>
</protein>
<evidence type="ECO:0000313" key="4">
    <source>
        <dbReference type="EMBL" id="TIC83643.1"/>
    </source>
</evidence>
<keyword evidence="4" id="KW-0670">Pyruvate</keyword>
<dbReference type="PANTHER" id="PTHR43333">
    <property type="entry name" value="2-HACID_DH_C DOMAIN-CONTAINING PROTEIN"/>
    <property type="match status" value="1"/>
</dbReference>
<dbReference type="Pfam" id="PF02826">
    <property type="entry name" value="2-Hacid_dh_C"/>
    <property type="match status" value="1"/>
</dbReference>
<accession>A0A4V4N899</accession>
<dbReference type="AlphaFoldDB" id="A0A4V4N899"/>
<dbReference type="Gene3D" id="3.40.50.720">
    <property type="entry name" value="NAD(P)-binding Rossmann-like Domain"/>
    <property type="match status" value="2"/>
</dbReference>
<dbReference type="InterPro" id="IPR036291">
    <property type="entry name" value="NAD(P)-bd_dom_sf"/>
</dbReference>
<dbReference type="PANTHER" id="PTHR43333:SF1">
    <property type="entry name" value="D-ISOMER SPECIFIC 2-HYDROXYACID DEHYDROGENASE NAD-BINDING DOMAIN-CONTAINING PROTEIN"/>
    <property type="match status" value="1"/>
</dbReference>
<keyword evidence="1" id="KW-0560">Oxidoreductase</keyword>
<keyword evidence="2" id="KW-0520">NAD</keyword>
<organism evidence="4 5">
    <name type="scientific">Crenobacter intestini</name>
    <dbReference type="NCBI Taxonomy" id="2563443"/>
    <lineage>
        <taxon>Bacteria</taxon>
        <taxon>Pseudomonadati</taxon>
        <taxon>Pseudomonadota</taxon>
        <taxon>Betaproteobacteria</taxon>
        <taxon>Neisseriales</taxon>
        <taxon>Neisseriaceae</taxon>
        <taxon>Crenobacter</taxon>
    </lineage>
</organism>
<sequence length="306" mass="32737">MIIVHHPQEGARYIVALAAALPGEHVIAADDAPDGSDAYFVCWQPPAGFFKRFAAPRAVFVLGAGVNHLLARNDLPPHVPLIRLTDAGMASQMIEYARYGVLAWQRDFDRYRAQQAEQRWQVLPAVARSEVRVGVLGLGEMGGHVAAALAADGYRVSGLARTARDIHGVRCLSGAGALEALLGGSDVVVNLLPATAETRHLLNERTLARLPRGAALVHAGRGSQLDEDALLAALESGQLRFALLDVFADEPLPAGHPLWTHPRVTVTPHVAAQTMPADAAAQIASKLRQLARDEPVAGLVERTRGY</sequence>
<dbReference type="EMBL" id="STGJ01000006">
    <property type="protein sequence ID" value="TIC83643.1"/>
    <property type="molecule type" value="Genomic_DNA"/>
</dbReference>
<evidence type="ECO:0000259" key="3">
    <source>
        <dbReference type="Pfam" id="PF02826"/>
    </source>
</evidence>
<dbReference type="GO" id="GO:0016491">
    <property type="term" value="F:oxidoreductase activity"/>
    <property type="evidence" value="ECO:0007669"/>
    <property type="project" value="UniProtKB-KW"/>
</dbReference>
<comment type="caution">
    <text evidence="4">The sequence shown here is derived from an EMBL/GenBank/DDBJ whole genome shotgun (WGS) entry which is preliminary data.</text>
</comment>
<evidence type="ECO:0000256" key="1">
    <source>
        <dbReference type="ARBA" id="ARBA00023002"/>
    </source>
</evidence>
<dbReference type="GO" id="GO:0051287">
    <property type="term" value="F:NAD binding"/>
    <property type="evidence" value="ECO:0007669"/>
    <property type="project" value="InterPro"/>
</dbReference>
<dbReference type="OrthoDB" id="9787219at2"/>
<dbReference type="Proteomes" id="UP000308891">
    <property type="component" value="Unassembled WGS sequence"/>
</dbReference>
<evidence type="ECO:0000256" key="2">
    <source>
        <dbReference type="ARBA" id="ARBA00023027"/>
    </source>
</evidence>
<evidence type="ECO:0000313" key="5">
    <source>
        <dbReference type="Proteomes" id="UP000308891"/>
    </source>
</evidence>
<dbReference type="InterPro" id="IPR006140">
    <property type="entry name" value="D-isomer_DH_NAD-bd"/>
</dbReference>
<name>A0A4V4N899_9NEIS</name>
<dbReference type="RefSeq" id="WP_136552116.1">
    <property type="nucleotide sequence ID" value="NZ_STGJ01000006.1"/>
</dbReference>
<dbReference type="CDD" id="cd12164">
    <property type="entry name" value="GDH_like_2"/>
    <property type="match status" value="1"/>
</dbReference>
<proteinExistence type="predicted"/>
<gene>
    <name evidence="4" type="ORF">E5K04_06375</name>
</gene>
<feature type="domain" description="D-isomer specific 2-hydroxyacid dehydrogenase NAD-binding" evidence="3">
    <location>
        <begin position="101"/>
        <end position="271"/>
    </location>
</feature>
<reference evidence="4 5" key="1">
    <citation type="submission" date="2019-04" db="EMBL/GenBank/DDBJ databases">
        <title>Crenobacter sp. nov.</title>
        <authorList>
            <person name="Shi S."/>
        </authorList>
    </citation>
    <scope>NUCLEOTIDE SEQUENCE [LARGE SCALE GENOMIC DNA]</scope>
    <source>
        <strain evidence="4 5">GY 70310</strain>
    </source>
</reference>
<keyword evidence="5" id="KW-1185">Reference proteome</keyword>